<reference evidence="3 4" key="1">
    <citation type="submission" date="2013-05" db="EMBL/GenBank/DDBJ databases">
        <title>Genome assembly of Chondromyces apiculatus DSM 436.</title>
        <authorList>
            <person name="Sharma G."/>
            <person name="Khatri I."/>
            <person name="Kaur C."/>
            <person name="Mayilraj S."/>
            <person name="Subramanian S."/>
        </authorList>
    </citation>
    <scope>NUCLEOTIDE SEQUENCE [LARGE SCALE GENOMIC DNA]</scope>
    <source>
        <strain evidence="3 4">DSM 436</strain>
    </source>
</reference>
<feature type="region of interest" description="Disordered" evidence="1">
    <location>
        <begin position="101"/>
        <end position="127"/>
    </location>
</feature>
<name>A0A017SV28_9BACT</name>
<dbReference type="SUPFAM" id="SSF141371">
    <property type="entry name" value="PilZ domain-like"/>
    <property type="match status" value="1"/>
</dbReference>
<dbReference type="RefSeq" id="WP_044250432.1">
    <property type="nucleotide sequence ID" value="NZ_ASRX01000097.1"/>
</dbReference>
<feature type="domain" description="PilZ" evidence="2">
    <location>
        <begin position="5"/>
        <end position="88"/>
    </location>
</feature>
<proteinExistence type="predicted"/>
<evidence type="ECO:0000259" key="2">
    <source>
        <dbReference type="Pfam" id="PF07238"/>
    </source>
</evidence>
<dbReference type="OrthoDB" id="5526562at2"/>
<dbReference type="EMBL" id="ASRX01000097">
    <property type="protein sequence ID" value="EYF00834.1"/>
    <property type="molecule type" value="Genomic_DNA"/>
</dbReference>
<dbReference type="Proteomes" id="UP000019678">
    <property type="component" value="Unassembled WGS sequence"/>
</dbReference>
<keyword evidence="4" id="KW-1185">Reference proteome</keyword>
<evidence type="ECO:0000256" key="1">
    <source>
        <dbReference type="SAM" id="MobiDB-lite"/>
    </source>
</evidence>
<comment type="caution">
    <text evidence="3">The sequence shown here is derived from an EMBL/GenBank/DDBJ whole genome shotgun (WGS) entry which is preliminary data.</text>
</comment>
<dbReference type="GO" id="GO:0035438">
    <property type="term" value="F:cyclic-di-GMP binding"/>
    <property type="evidence" value="ECO:0007669"/>
    <property type="project" value="InterPro"/>
</dbReference>
<protein>
    <recommendedName>
        <fullName evidence="2">PilZ domain-containing protein</fullName>
    </recommendedName>
</protein>
<dbReference type="STRING" id="1192034.CAP_8995"/>
<dbReference type="InterPro" id="IPR009875">
    <property type="entry name" value="PilZ_domain"/>
</dbReference>
<sequence>MHATRRRAARRESSERARFIIRDREVTGWTLNLSLGGLRAIVEEPVVLGEEIYVSVGDGQARPGRIVWIQEERDGAIVGVAYLDVATDEVVASGVIPAMRDDLEQSTEDGNELLAPAPGSLTRRQQN</sequence>
<organism evidence="3 4">
    <name type="scientific">Chondromyces apiculatus DSM 436</name>
    <dbReference type="NCBI Taxonomy" id="1192034"/>
    <lineage>
        <taxon>Bacteria</taxon>
        <taxon>Pseudomonadati</taxon>
        <taxon>Myxococcota</taxon>
        <taxon>Polyangia</taxon>
        <taxon>Polyangiales</taxon>
        <taxon>Polyangiaceae</taxon>
        <taxon>Chondromyces</taxon>
    </lineage>
</organism>
<dbReference type="AlphaFoldDB" id="A0A017SV28"/>
<evidence type="ECO:0000313" key="4">
    <source>
        <dbReference type="Proteomes" id="UP000019678"/>
    </source>
</evidence>
<evidence type="ECO:0000313" key="3">
    <source>
        <dbReference type="EMBL" id="EYF00834.1"/>
    </source>
</evidence>
<accession>A0A017SV28</accession>
<dbReference type="Pfam" id="PF07238">
    <property type="entry name" value="PilZ"/>
    <property type="match status" value="1"/>
</dbReference>
<gene>
    <name evidence="3" type="ORF">CAP_8995</name>
</gene>